<sequence length="127" mass="14349">MSFAPPSWWLSLSLFCPCACPRDPSKRLCKRIFVPARRLQKLRPTTTGILQKTAHRNTTTTLLYLAYLPLPHRRHCCLSACLPFRSLEIVSTASLAIGVCACLLRAYISRLVPVARPPYCQRHSARV</sequence>
<evidence type="ECO:0000313" key="3">
    <source>
        <dbReference type="Proteomes" id="UP001174934"/>
    </source>
</evidence>
<dbReference type="Proteomes" id="UP001174934">
    <property type="component" value="Unassembled WGS sequence"/>
</dbReference>
<organism evidence="2 3">
    <name type="scientific">Bombardia bombarda</name>
    <dbReference type="NCBI Taxonomy" id="252184"/>
    <lineage>
        <taxon>Eukaryota</taxon>
        <taxon>Fungi</taxon>
        <taxon>Dikarya</taxon>
        <taxon>Ascomycota</taxon>
        <taxon>Pezizomycotina</taxon>
        <taxon>Sordariomycetes</taxon>
        <taxon>Sordariomycetidae</taxon>
        <taxon>Sordariales</taxon>
        <taxon>Lasiosphaeriaceae</taxon>
        <taxon>Bombardia</taxon>
    </lineage>
</organism>
<dbReference type="AlphaFoldDB" id="A0AA40C995"/>
<evidence type="ECO:0000313" key="2">
    <source>
        <dbReference type="EMBL" id="KAK0630186.1"/>
    </source>
</evidence>
<keyword evidence="3" id="KW-1185">Reference proteome</keyword>
<dbReference type="EMBL" id="JAULSR010000002">
    <property type="protein sequence ID" value="KAK0630186.1"/>
    <property type="molecule type" value="Genomic_DNA"/>
</dbReference>
<name>A0AA40C995_9PEZI</name>
<accession>A0AA40C995</accession>
<keyword evidence="1" id="KW-0732">Signal</keyword>
<reference evidence="2" key="1">
    <citation type="submission" date="2023-06" db="EMBL/GenBank/DDBJ databases">
        <title>Genome-scale phylogeny and comparative genomics of the fungal order Sordariales.</title>
        <authorList>
            <consortium name="Lawrence Berkeley National Laboratory"/>
            <person name="Hensen N."/>
            <person name="Bonometti L."/>
            <person name="Westerberg I."/>
            <person name="Brannstrom I.O."/>
            <person name="Guillou S."/>
            <person name="Cros-Aarteil S."/>
            <person name="Calhoun S."/>
            <person name="Haridas S."/>
            <person name="Kuo A."/>
            <person name="Mondo S."/>
            <person name="Pangilinan J."/>
            <person name="Riley R."/>
            <person name="LaButti K."/>
            <person name="Andreopoulos B."/>
            <person name="Lipzen A."/>
            <person name="Chen C."/>
            <person name="Yanf M."/>
            <person name="Daum C."/>
            <person name="Ng V."/>
            <person name="Clum A."/>
            <person name="Steindorff A."/>
            <person name="Ohm R."/>
            <person name="Martin F."/>
            <person name="Silar P."/>
            <person name="Natvig D."/>
            <person name="Lalanne C."/>
            <person name="Gautier V."/>
            <person name="Ament-velasquez S.L."/>
            <person name="Kruys A."/>
            <person name="Hutchinson M.I."/>
            <person name="Powell A.J."/>
            <person name="Barry K."/>
            <person name="Miller A.N."/>
            <person name="Grigoriev I.V."/>
            <person name="Debuchy R."/>
            <person name="Gladieux P."/>
            <person name="Thoren M.H."/>
            <person name="Johannesson H."/>
        </authorList>
    </citation>
    <scope>NUCLEOTIDE SEQUENCE</scope>
    <source>
        <strain evidence="2">SMH3391-2</strain>
    </source>
</reference>
<feature type="signal peptide" evidence="1">
    <location>
        <begin position="1"/>
        <end position="21"/>
    </location>
</feature>
<evidence type="ECO:0000256" key="1">
    <source>
        <dbReference type="SAM" id="SignalP"/>
    </source>
</evidence>
<protein>
    <recommendedName>
        <fullName evidence="4">Secreted protein</fullName>
    </recommendedName>
</protein>
<proteinExistence type="predicted"/>
<evidence type="ECO:0008006" key="4">
    <source>
        <dbReference type="Google" id="ProtNLM"/>
    </source>
</evidence>
<feature type="chain" id="PRO_5041294969" description="Secreted protein" evidence="1">
    <location>
        <begin position="22"/>
        <end position="127"/>
    </location>
</feature>
<gene>
    <name evidence="2" type="ORF">B0T17DRAFT_214622</name>
</gene>
<comment type="caution">
    <text evidence="2">The sequence shown here is derived from an EMBL/GenBank/DDBJ whole genome shotgun (WGS) entry which is preliminary data.</text>
</comment>